<dbReference type="Pfam" id="PF01041">
    <property type="entry name" value="DegT_DnrJ_EryC1"/>
    <property type="match status" value="1"/>
</dbReference>
<keyword evidence="6" id="KW-0808">Transferase</keyword>
<dbReference type="PANTHER" id="PTHR30244">
    <property type="entry name" value="TRANSAMINASE"/>
    <property type="match status" value="1"/>
</dbReference>
<evidence type="ECO:0000313" key="6">
    <source>
        <dbReference type="EMBL" id="ORM68270.1"/>
    </source>
</evidence>
<dbReference type="Gene3D" id="3.90.1150.10">
    <property type="entry name" value="Aspartate Aminotransferase, domain 1"/>
    <property type="match status" value="1"/>
</dbReference>
<dbReference type="InterPro" id="IPR015421">
    <property type="entry name" value="PyrdxlP-dep_Trfase_major"/>
</dbReference>
<comment type="caution">
    <text evidence="6">The sequence shown here is derived from an EMBL/GenBank/DDBJ whole genome shotgun (WGS) entry which is preliminary data.</text>
</comment>
<keyword evidence="6" id="KW-0032">Aminotransferase</keyword>
<dbReference type="EMBL" id="MLFR01000016">
    <property type="protein sequence ID" value="ORM68270.1"/>
    <property type="molecule type" value="Genomic_DNA"/>
</dbReference>
<evidence type="ECO:0000256" key="5">
    <source>
        <dbReference type="RuleBase" id="RU004508"/>
    </source>
</evidence>
<keyword evidence="1 4" id="KW-0663">Pyridoxal phosphate</keyword>
<sequence>MKVEFLNLKKVNQRYEDELIRACSDVVKSGYFIDGEQVHAFEQEFAQFCGVRYCIGTGNGLDALSLVFRAWKEMGKLREGDEVIVPANTFIATVLAINANGLVPVMVEPDAATFNITAQTVVQAITTRTRVILPVHLYGQMAPMQELIELANAHNLLILEDSAQAHGAEIDAQPAGSWGHAAAFSFYPGKNLGALGDAGGVTTNDDELAALVSAMRNYGSSEKYHHQYAGVNSRLDEIQAAMLRVKLRYLKEETTQRRVIIERYLHTINNPLIKLPTAVIEEAHVWHLFVIQTEHRDALQSWLANHNIKTLIHYPIAIHKQPAFQHLKHLQLPVTEQLHKKILSLPLSAAMTSEEVDYVISCLNSFQP</sequence>
<dbReference type="InterPro" id="IPR000653">
    <property type="entry name" value="DegT/StrS_aminotransferase"/>
</dbReference>
<dbReference type="GO" id="GO:0008483">
    <property type="term" value="F:transaminase activity"/>
    <property type="evidence" value="ECO:0007669"/>
    <property type="project" value="UniProtKB-KW"/>
</dbReference>
<dbReference type="InterPro" id="IPR015422">
    <property type="entry name" value="PyrdxlP-dep_Trfase_small"/>
</dbReference>
<gene>
    <name evidence="6" type="ORF">HA51_15315</name>
</gene>
<evidence type="ECO:0000256" key="2">
    <source>
        <dbReference type="ARBA" id="ARBA00037999"/>
    </source>
</evidence>
<organism evidence="6 7">
    <name type="scientific">Pantoea rwandensis</name>
    <dbReference type="NCBI Taxonomy" id="1076550"/>
    <lineage>
        <taxon>Bacteria</taxon>
        <taxon>Pseudomonadati</taxon>
        <taxon>Pseudomonadota</taxon>
        <taxon>Gammaproteobacteria</taxon>
        <taxon>Enterobacterales</taxon>
        <taxon>Erwiniaceae</taxon>
        <taxon>Pantoea</taxon>
    </lineage>
</organism>
<evidence type="ECO:0000256" key="1">
    <source>
        <dbReference type="ARBA" id="ARBA00022898"/>
    </source>
</evidence>
<dbReference type="Proteomes" id="UP000193558">
    <property type="component" value="Unassembled WGS sequence"/>
</dbReference>
<evidence type="ECO:0000313" key="7">
    <source>
        <dbReference type="Proteomes" id="UP000193558"/>
    </source>
</evidence>
<dbReference type="GO" id="GO:0000271">
    <property type="term" value="P:polysaccharide biosynthetic process"/>
    <property type="evidence" value="ECO:0007669"/>
    <property type="project" value="TreeGrafter"/>
</dbReference>
<dbReference type="RefSeq" id="WP_084935527.1">
    <property type="nucleotide sequence ID" value="NZ_MLFR01000016.1"/>
</dbReference>
<dbReference type="Gene3D" id="3.40.640.10">
    <property type="entry name" value="Type I PLP-dependent aspartate aminotransferase-like (Major domain)"/>
    <property type="match status" value="1"/>
</dbReference>
<dbReference type="CDD" id="cd00616">
    <property type="entry name" value="AHBA_syn"/>
    <property type="match status" value="1"/>
</dbReference>
<dbReference type="SUPFAM" id="SSF53383">
    <property type="entry name" value="PLP-dependent transferases"/>
    <property type="match status" value="1"/>
</dbReference>
<accession>A0A1X1CV93</accession>
<dbReference type="GO" id="GO:0030170">
    <property type="term" value="F:pyridoxal phosphate binding"/>
    <property type="evidence" value="ECO:0007669"/>
    <property type="project" value="TreeGrafter"/>
</dbReference>
<dbReference type="PIRSF" id="PIRSF000390">
    <property type="entry name" value="PLP_StrS"/>
    <property type="match status" value="1"/>
</dbReference>
<protein>
    <submittedName>
        <fullName evidence="6">Aminotransferase</fullName>
    </submittedName>
</protein>
<dbReference type="OrthoDB" id="9804264at2"/>
<name>A0A1X1CV93_9GAMM</name>
<feature type="active site" description="Proton acceptor" evidence="3">
    <location>
        <position position="190"/>
    </location>
</feature>
<evidence type="ECO:0000256" key="4">
    <source>
        <dbReference type="PIRSR" id="PIRSR000390-2"/>
    </source>
</evidence>
<feature type="modified residue" description="N6-(pyridoxal phosphate)lysine" evidence="4">
    <location>
        <position position="190"/>
    </location>
</feature>
<evidence type="ECO:0000256" key="3">
    <source>
        <dbReference type="PIRSR" id="PIRSR000390-1"/>
    </source>
</evidence>
<comment type="similarity">
    <text evidence="2 5">Belongs to the DegT/DnrJ/EryC1 family.</text>
</comment>
<proteinExistence type="inferred from homology"/>
<dbReference type="PANTHER" id="PTHR30244:SF36">
    <property type="entry name" value="3-OXO-GLUCOSE-6-PHOSPHATE:GLUTAMATE AMINOTRANSFERASE"/>
    <property type="match status" value="1"/>
</dbReference>
<reference evidence="6 7" key="1">
    <citation type="journal article" date="2017" name="Antonie Van Leeuwenhoek">
        <title>Phylogenomic resolution of the bacterial genus Pantoea and its relationship with Erwinia and Tatumella.</title>
        <authorList>
            <person name="Palmer M."/>
            <person name="Steenkamp E.T."/>
            <person name="Coetzee M.P."/>
            <person name="Chan W.Y."/>
            <person name="van Zyl E."/>
            <person name="De Maayer P."/>
            <person name="Coutinho T.A."/>
            <person name="Blom J."/>
            <person name="Smits T.H."/>
            <person name="Duffy B."/>
            <person name="Venter S.N."/>
        </authorList>
    </citation>
    <scope>NUCLEOTIDE SEQUENCE [LARGE SCALE GENOMIC DNA]</scope>
    <source>
        <strain evidence="6 7">LMG 26275</strain>
    </source>
</reference>
<dbReference type="AlphaFoldDB" id="A0A1X1CV93"/>
<dbReference type="InterPro" id="IPR015424">
    <property type="entry name" value="PyrdxlP-dep_Trfase"/>
</dbReference>